<evidence type="ECO:0000313" key="9">
    <source>
        <dbReference type="Proteomes" id="UP001221838"/>
    </source>
</evidence>
<dbReference type="PANTHER" id="PTHR42926">
    <property type="match status" value="1"/>
</dbReference>
<sequence>MTDSSARPPERVSTGIPGLDTVLCGGFRKARTYMVMGLPGSGKTILANQMCFHHASQGGRVLYITLLAESHTELVGNLSVLSFFDASRLPETITYLSAFTVLEQGGLEALAELLRREVRNQQVSLLVLDGLGAAEELAPSPQALKKFIHGLQVVTSLVGCTTLVLTTGGGKGLQAEHTMVDGLIILQQRMLGPRALRELIVRKFRGSAHLLGRHSFDITSGGLEIYPRLETVAATYLASENAGEARCAFGIPGLDAMLFGGLSMGSTTLLLGPPGSGKTLLGMNFLGEGARRGERGHYFAFYDAPRRMLSQAASVGLDLKPFIDQGLLEVSFRAPTESILDQLGVQLLAAIRERGVRRIFLDGYDALRKAAVRRTRVARFLAALVNECRARGVTLLLTVETTTAFGPEVKLPMQGISMVAENILFLRSVELHSELRRFISILKERNSGYDGTLRELLISEKGLEVGASFADAQMLMTGLARTPAASTSNKRPRQRKGK</sequence>
<dbReference type="InterPro" id="IPR030665">
    <property type="entry name" value="KaiC"/>
</dbReference>
<dbReference type="PIRSF" id="PIRSF039117">
    <property type="entry name" value="KaiC"/>
    <property type="match status" value="1"/>
</dbReference>
<dbReference type="InterPro" id="IPR014774">
    <property type="entry name" value="KaiC-like_dom"/>
</dbReference>
<dbReference type="PROSITE" id="PS51146">
    <property type="entry name" value="KAIC"/>
    <property type="match status" value="2"/>
</dbReference>
<dbReference type="Pfam" id="PF06745">
    <property type="entry name" value="ATPase"/>
    <property type="match status" value="2"/>
</dbReference>
<dbReference type="Gene3D" id="3.40.50.300">
    <property type="entry name" value="P-loop containing nucleotide triphosphate hydrolases"/>
    <property type="match status" value="2"/>
</dbReference>
<keyword evidence="2" id="KW-0597">Phosphoprotein</keyword>
<feature type="domain" description="KaiC" evidence="7">
    <location>
        <begin position="10"/>
        <end position="239"/>
    </location>
</feature>
<dbReference type="EC" id="2.7.11.1" evidence="1"/>
<dbReference type="InterPro" id="IPR027417">
    <property type="entry name" value="P-loop_NTPase"/>
</dbReference>
<evidence type="ECO:0000256" key="1">
    <source>
        <dbReference type="ARBA" id="ARBA00012513"/>
    </source>
</evidence>
<evidence type="ECO:0000259" key="7">
    <source>
        <dbReference type="PROSITE" id="PS51146"/>
    </source>
</evidence>
<keyword evidence="5" id="KW-0418">Kinase</keyword>
<dbReference type="Proteomes" id="UP001221838">
    <property type="component" value="Unassembled WGS sequence"/>
</dbReference>
<evidence type="ECO:0000256" key="2">
    <source>
        <dbReference type="ARBA" id="ARBA00022553"/>
    </source>
</evidence>
<dbReference type="SMART" id="SM00382">
    <property type="entry name" value="AAA"/>
    <property type="match status" value="2"/>
</dbReference>
<dbReference type="EMBL" id="JAQNDM010000002">
    <property type="protein sequence ID" value="MDC0712347.1"/>
    <property type="molecule type" value="Genomic_DNA"/>
</dbReference>
<keyword evidence="3" id="KW-0808">Transferase</keyword>
<keyword evidence="6" id="KW-0378">Hydrolase</keyword>
<gene>
    <name evidence="8" type="ORF">POL68_28045</name>
</gene>
<organism evidence="8 9">
    <name type="scientific">Stigmatella ashevillensis</name>
    <dbReference type="NCBI Taxonomy" id="2995309"/>
    <lineage>
        <taxon>Bacteria</taxon>
        <taxon>Pseudomonadati</taxon>
        <taxon>Myxococcota</taxon>
        <taxon>Myxococcia</taxon>
        <taxon>Myxococcales</taxon>
        <taxon>Cystobacterineae</taxon>
        <taxon>Archangiaceae</taxon>
        <taxon>Stigmatella</taxon>
    </lineage>
</organism>
<protein>
    <recommendedName>
        <fullName evidence="1">non-specific serine/threonine protein kinase</fullName>
        <ecNumber evidence="1">2.7.11.1</ecNumber>
    </recommendedName>
</protein>
<keyword evidence="4" id="KW-0677">Repeat</keyword>
<keyword evidence="9" id="KW-1185">Reference proteome</keyword>
<evidence type="ECO:0000313" key="8">
    <source>
        <dbReference type="EMBL" id="MDC0712347.1"/>
    </source>
</evidence>
<evidence type="ECO:0000256" key="3">
    <source>
        <dbReference type="ARBA" id="ARBA00022679"/>
    </source>
</evidence>
<dbReference type="SUPFAM" id="SSF52540">
    <property type="entry name" value="P-loop containing nucleoside triphosphate hydrolases"/>
    <property type="match status" value="2"/>
</dbReference>
<dbReference type="InterPro" id="IPR003593">
    <property type="entry name" value="AAA+_ATPase"/>
</dbReference>
<reference evidence="8 9" key="1">
    <citation type="submission" date="2022-11" db="EMBL/GenBank/DDBJ databases">
        <title>Minimal conservation of predation-associated metabolite biosynthetic gene clusters underscores biosynthetic potential of Myxococcota including descriptions for ten novel species: Archangium lansinium sp. nov., Myxococcus landrumus sp. nov., Nannocystis bai.</title>
        <authorList>
            <person name="Ahearne A."/>
            <person name="Stevens C."/>
            <person name="Dowd S."/>
        </authorList>
    </citation>
    <scope>NUCLEOTIDE SEQUENCE [LARGE SCALE GENOMIC DNA]</scope>
    <source>
        <strain evidence="8 9">NCWAL01</strain>
    </source>
</reference>
<dbReference type="PANTHER" id="PTHR42926:SF1">
    <property type="entry name" value="CIRCADIAN CLOCK OSCILLATOR PROTEIN KAIC 1"/>
    <property type="match status" value="1"/>
</dbReference>
<name>A0ABT5DFA5_9BACT</name>
<dbReference type="InterPro" id="IPR051347">
    <property type="entry name" value="Circadian_clock_KaiC-rel"/>
</dbReference>
<feature type="domain" description="KaiC" evidence="7">
    <location>
        <begin position="245"/>
        <end position="479"/>
    </location>
</feature>
<dbReference type="RefSeq" id="WP_272142453.1">
    <property type="nucleotide sequence ID" value="NZ_JAQNDM010000002.1"/>
</dbReference>
<dbReference type="InterPro" id="IPR010624">
    <property type="entry name" value="KaiC_dom"/>
</dbReference>
<proteinExistence type="predicted"/>
<comment type="caution">
    <text evidence="8">The sequence shown here is derived from an EMBL/GenBank/DDBJ whole genome shotgun (WGS) entry which is preliminary data.</text>
</comment>
<evidence type="ECO:0000256" key="5">
    <source>
        <dbReference type="ARBA" id="ARBA00022777"/>
    </source>
</evidence>
<evidence type="ECO:0000256" key="4">
    <source>
        <dbReference type="ARBA" id="ARBA00022737"/>
    </source>
</evidence>
<evidence type="ECO:0000256" key="6">
    <source>
        <dbReference type="ARBA" id="ARBA00022801"/>
    </source>
</evidence>
<accession>A0ABT5DFA5</accession>